<dbReference type="Proteomes" id="UP001500751">
    <property type="component" value="Unassembled WGS sequence"/>
</dbReference>
<evidence type="ECO:0000313" key="1">
    <source>
        <dbReference type="EMBL" id="GAA2050534.1"/>
    </source>
</evidence>
<organism evidence="1 2">
    <name type="scientific">Catenulispora yoronensis</name>
    <dbReference type="NCBI Taxonomy" id="450799"/>
    <lineage>
        <taxon>Bacteria</taxon>
        <taxon>Bacillati</taxon>
        <taxon>Actinomycetota</taxon>
        <taxon>Actinomycetes</taxon>
        <taxon>Catenulisporales</taxon>
        <taxon>Catenulisporaceae</taxon>
        <taxon>Catenulispora</taxon>
    </lineage>
</organism>
<evidence type="ECO:0000313" key="2">
    <source>
        <dbReference type="Proteomes" id="UP001500751"/>
    </source>
</evidence>
<evidence type="ECO:0008006" key="3">
    <source>
        <dbReference type="Google" id="ProtNLM"/>
    </source>
</evidence>
<sequence>MNSVSRPVGKRGRLALIAVAMTGVVGVGAGVASVASAAGTDGSPSAAGVQAGAVPAVAPAAQADVHPAAAAAATPDVITMQNYKLWLTAEGLHVQVPGASTADLLRVSAVQPGKAATTAAGDGSQTLWAGIYRGPVSDSTKVTITIDGRVLETKVTSLPGNPGWGVYYVLDAHGVGSAKPSIKVQNS</sequence>
<gene>
    <name evidence="1" type="ORF">GCM10009839_66310</name>
</gene>
<keyword evidence="2" id="KW-1185">Reference proteome</keyword>
<name>A0ABP5GLR3_9ACTN</name>
<protein>
    <recommendedName>
        <fullName evidence="3">Secreted protein</fullName>
    </recommendedName>
</protein>
<proteinExistence type="predicted"/>
<dbReference type="EMBL" id="BAAAQN010000049">
    <property type="protein sequence ID" value="GAA2050534.1"/>
    <property type="molecule type" value="Genomic_DNA"/>
</dbReference>
<accession>A0ABP5GLR3</accession>
<dbReference type="RefSeq" id="WP_344669639.1">
    <property type="nucleotide sequence ID" value="NZ_BAAAQN010000049.1"/>
</dbReference>
<comment type="caution">
    <text evidence="1">The sequence shown here is derived from an EMBL/GenBank/DDBJ whole genome shotgun (WGS) entry which is preliminary data.</text>
</comment>
<reference evidence="2" key="1">
    <citation type="journal article" date="2019" name="Int. J. Syst. Evol. Microbiol.">
        <title>The Global Catalogue of Microorganisms (GCM) 10K type strain sequencing project: providing services to taxonomists for standard genome sequencing and annotation.</title>
        <authorList>
            <consortium name="The Broad Institute Genomics Platform"/>
            <consortium name="The Broad Institute Genome Sequencing Center for Infectious Disease"/>
            <person name="Wu L."/>
            <person name="Ma J."/>
        </authorList>
    </citation>
    <scope>NUCLEOTIDE SEQUENCE [LARGE SCALE GENOMIC DNA]</scope>
    <source>
        <strain evidence="2">JCM 16014</strain>
    </source>
</reference>